<comment type="caution">
    <text evidence="3">The sequence shown here is derived from an EMBL/GenBank/DDBJ whole genome shotgun (WGS) entry which is preliminary data.</text>
</comment>
<name>A0A396RTZ6_9SPHN</name>
<dbReference type="RefSeq" id="WP_118863065.1">
    <property type="nucleotide sequence ID" value="NZ_QWLV01000002.1"/>
</dbReference>
<sequence length="155" mass="16315">MEAIAIWLDAAGLRAFAGGANYPWINSIHLLGLVMLVGAIGMVDLRIAGAWRGLPMAALSRALTPVAIVGLVILAASGLLLFAADGVALARSDTFQRKLVLIALALANAVAFRWIWRRGMGDWGDVAPTPARIMAAASVLLWLAIGLQGRLIAYS</sequence>
<organism evidence="3 4">
    <name type="scientific">Sphingomonas gilva</name>
    <dbReference type="NCBI Taxonomy" id="2305907"/>
    <lineage>
        <taxon>Bacteria</taxon>
        <taxon>Pseudomonadati</taxon>
        <taxon>Pseudomonadota</taxon>
        <taxon>Alphaproteobacteria</taxon>
        <taxon>Sphingomonadales</taxon>
        <taxon>Sphingomonadaceae</taxon>
        <taxon>Sphingomonas</taxon>
    </lineage>
</organism>
<feature type="transmembrane region" description="Helical" evidence="1">
    <location>
        <begin position="99"/>
        <end position="116"/>
    </location>
</feature>
<reference evidence="3 4" key="1">
    <citation type="submission" date="2018-08" db="EMBL/GenBank/DDBJ databases">
        <title>The multiple taxonomic identification of Sphingomonas gilva.</title>
        <authorList>
            <person name="Zhu D."/>
            <person name="Zheng S."/>
        </authorList>
    </citation>
    <scope>NUCLEOTIDE SEQUENCE [LARGE SCALE GENOMIC DNA]</scope>
    <source>
        <strain evidence="3 4">ZDH117</strain>
    </source>
</reference>
<keyword evidence="1" id="KW-0472">Membrane</keyword>
<dbReference type="Pfam" id="PF20349">
    <property type="entry name" value="DUF6644"/>
    <property type="match status" value="1"/>
</dbReference>
<accession>A0A396RTZ6</accession>
<dbReference type="Proteomes" id="UP000266693">
    <property type="component" value="Unassembled WGS sequence"/>
</dbReference>
<keyword evidence="1" id="KW-0812">Transmembrane</keyword>
<gene>
    <name evidence="3" type="ORF">D1610_04985</name>
</gene>
<feature type="transmembrane region" description="Helical" evidence="1">
    <location>
        <begin position="131"/>
        <end position="153"/>
    </location>
</feature>
<evidence type="ECO:0000259" key="2">
    <source>
        <dbReference type="Pfam" id="PF20349"/>
    </source>
</evidence>
<evidence type="ECO:0000313" key="3">
    <source>
        <dbReference type="EMBL" id="RHW17873.1"/>
    </source>
</evidence>
<dbReference type="InterPro" id="IPR046586">
    <property type="entry name" value="DUF6644"/>
</dbReference>
<feature type="transmembrane region" description="Helical" evidence="1">
    <location>
        <begin position="63"/>
        <end position="87"/>
    </location>
</feature>
<protein>
    <recommendedName>
        <fullName evidence="2">DUF6644 domain-containing protein</fullName>
    </recommendedName>
</protein>
<keyword evidence="1" id="KW-1133">Transmembrane helix</keyword>
<proteinExistence type="predicted"/>
<evidence type="ECO:0000256" key="1">
    <source>
        <dbReference type="SAM" id="Phobius"/>
    </source>
</evidence>
<dbReference type="EMBL" id="QWLV01000002">
    <property type="protein sequence ID" value="RHW17873.1"/>
    <property type="molecule type" value="Genomic_DNA"/>
</dbReference>
<dbReference type="OrthoDB" id="7450496at2"/>
<keyword evidence="4" id="KW-1185">Reference proteome</keyword>
<dbReference type="AlphaFoldDB" id="A0A396RTZ6"/>
<evidence type="ECO:0000313" key="4">
    <source>
        <dbReference type="Proteomes" id="UP000266693"/>
    </source>
</evidence>
<feature type="transmembrane region" description="Helical" evidence="1">
    <location>
        <begin position="24"/>
        <end position="43"/>
    </location>
</feature>
<feature type="domain" description="DUF6644" evidence="2">
    <location>
        <begin position="18"/>
        <end position="155"/>
    </location>
</feature>